<name>A0A381USD2_9ZZZZ</name>
<feature type="non-terminal residue" evidence="1">
    <location>
        <position position="1"/>
    </location>
</feature>
<sequence length="131" mass="14816">LFANYAFYRKVTSTCKSYRVEVTTDDMDLDLENNDFSINLESRRNNFEMVMLIGFASAGQAIIHQKHLQQTINNYEAIVPEKVNVVVTVPMGRDKTIFSAEANSAMVQELAEGIVGTVDFMREIKDSIQTL</sequence>
<gene>
    <name evidence="1" type="ORF">METZ01_LOCUS83718</name>
</gene>
<protein>
    <submittedName>
        <fullName evidence="1">Uncharacterized protein</fullName>
    </submittedName>
</protein>
<dbReference type="AlphaFoldDB" id="A0A381USD2"/>
<organism evidence="1">
    <name type="scientific">marine metagenome</name>
    <dbReference type="NCBI Taxonomy" id="408172"/>
    <lineage>
        <taxon>unclassified sequences</taxon>
        <taxon>metagenomes</taxon>
        <taxon>ecological metagenomes</taxon>
    </lineage>
</organism>
<accession>A0A381USD2</accession>
<reference evidence="1" key="1">
    <citation type="submission" date="2018-05" db="EMBL/GenBank/DDBJ databases">
        <authorList>
            <person name="Lanie J.A."/>
            <person name="Ng W.-L."/>
            <person name="Kazmierczak K.M."/>
            <person name="Andrzejewski T.M."/>
            <person name="Davidsen T.M."/>
            <person name="Wayne K.J."/>
            <person name="Tettelin H."/>
            <person name="Glass J.I."/>
            <person name="Rusch D."/>
            <person name="Podicherti R."/>
            <person name="Tsui H.-C.T."/>
            <person name="Winkler M.E."/>
        </authorList>
    </citation>
    <scope>NUCLEOTIDE SEQUENCE</scope>
</reference>
<dbReference type="EMBL" id="UINC01006999">
    <property type="protein sequence ID" value="SVA30864.1"/>
    <property type="molecule type" value="Genomic_DNA"/>
</dbReference>
<proteinExistence type="predicted"/>
<evidence type="ECO:0000313" key="1">
    <source>
        <dbReference type="EMBL" id="SVA30864.1"/>
    </source>
</evidence>